<dbReference type="AlphaFoldDB" id="A0A132B525"/>
<evidence type="ECO:0000313" key="3">
    <source>
        <dbReference type="Proteomes" id="UP000070700"/>
    </source>
</evidence>
<evidence type="ECO:0000256" key="1">
    <source>
        <dbReference type="SAM" id="Phobius"/>
    </source>
</evidence>
<feature type="transmembrane region" description="Helical" evidence="1">
    <location>
        <begin position="113"/>
        <end position="132"/>
    </location>
</feature>
<dbReference type="EMBL" id="KQ947443">
    <property type="protein sequence ID" value="KUJ06777.1"/>
    <property type="molecule type" value="Genomic_DNA"/>
</dbReference>
<dbReference type="InParanoid" id="A0A132B525"/>
<sequence length="153" mass="16709">MPSQQRFLLLAQLFLRAVSVLLSLAAISLGVAFVALGQPAQVVVFALSSATFLISSMELRVLLLHFAGLPTPRFPPAMFVACDVIAVLSAVGAGGALIAQGVGPLEGVRYGEIWVVVLLVIVHFFCLLFDSFEYCAWRARLREERDDNHDPYF</sequence>
<proteinExistence type="predicted"/>
<name>A0A132B525_MOLSC</name>
<feature type="transmembrane region" description="Helical" evidence="1">
    <location>
        <begin position="42"/>
        <end position="66"/>
    </location>
</feature>
<keyword evidence="1" id="KW-1133">Transmembrane helix</keyword>
<accession>A0A132B525</accession>
<evidence type="ECO:0000313" key="2">
    <source>
        <dbReference type="EMBL" id="KUJ06777.1"/>
    </source>
</evidence>
<dbReference type="GeneID" id="28816964"/>
<evidence type="ECO:0008006" key="4">
    <source>
        <dbReference type="Google" id="ProtNLM"/>
    </source>
</evidence>
<reference evidence="2 3" key="1">
    <citation type="submission" date="2015-10" db="EMBL/GenBank/DDBJ databases">
        <title>Full genome of DAOMC 229536 Phialocephala scopiformis, a fungal endophyte of spruce producing the potent anti-insectan compound rugulosin.</title>
        <authorList>
            <consortium name="DOE Joint Genome Institute"/>
            <person name="Walker A.K."/>
            <person name="Frasz S.L."/>
            <person name="Seifert K.A."/>
            <person name="Miller J.D."/>
            <person name="Mondo S.J."/>
            <person name="Labutti K."/>
            <person name="Lipzen A."/>
            <person name="Dockter R."/>
            <person name="Kennedy M."/>
            <person name="Grigoriev I.V."/>
            <person name="Spatafora J.W."/>
        </authorList>
    </citation>
    <scope>NUCLEOTIDE SEQUENCE [LARGE SCALE GENOMIC DNA]</scope>
    <source>
        <strain evidence="2 3">CBS 120377</strain>
    </source>
</reference>
<dbReference type="KEGG" id="psco:LY89DRAFT_396698"/>
<dbReference type="RefSeq" id="XP_018061132.1">
    <property type="nucleotide sequence ID" value="XM_018207238.1"/>
</dbReference>
<feature type="transmembrane region" description="Helical" evidence="1">
    <location>
        <begin position="78"/>
        <end position="101"/>
    </location>
</feature>
<keyword evidence="1" id="KW-0812">Transmembrane</keyword>
<feature type="transmembrane region" description="Helical" evidence="1">
    <location>
        <begin position="7"/>
        <end position="36"/>
    </location>
</feature>
<keyword evidence="3" id="KW-1185">Reference proteome</keyword>
<gene>
    <name evidence="2" type="ORF">LY89DRAFT_396698</name>
</gene>
<protein>
    <recommendedName>
        <fullName evidence="4">MARVEL domain-containing protein</fullName>
    </recommendedName>
</protein>
<dbReference type="Proteomes" id="UP000070700">
    <property type="component" value="Unassembled WGS sequence"/>
</dbReference>
<keyword evidence="1" id="KW-0472">Membrane</keyword>
<organism evidence="2 3">
    <name type="scientific">Mollisia scopiformis</name>
    <name type="common">Conifer needle endophyte fungus</name>
    <name type="synonym">Phialocephala scopiformis</name>
    <dbReference type="NCBI Taxonomy" id="149040"/>
    <lineage>
        <taxon>Eukaryota</taxon>
        <taxon>Fungi</taxon>
        <taxon>Dikarya</taxon>
        <taxon>Ascomycota</taxon>
        <taxon>Pezizomycotina</taxon>
        <taxon>Leotiomycetes</taxon>
        <taxon>Helotiales</taxon>
        <taxon>Mollisiaceae</taxon>
        <taxon>Mollisia</taxon>
    </lineage>
</organism>